<dbReference type="PANTHER" id="PTHR43317">
    <property type="entry name" value="THERMOSPERMINE SYNTHASE ACAULIS5"/>
    <property type="match status" value="1"/>
</dbReference>
<dbReference type="Pfam" id="PF01564">
    <property type="entry name" value="Spermine_synth"/>
    <property type="match status" value="1"/>
</dbReference>
<dbReference type="Gene3D" id="3.40.50.150">
    <property type="entry name" value="Vaccinia Virus protein VP39"/>
    <property type="match status" value="1"/>
</dbReference>
<keyword evidence="3" id="KW-1185">Reference proteome</keyword>
<comment type="caution">
    <text evidence="2">The sequence shown here is derived from an EMBL/GenBank/DDBJ whole genome shotgun (WGS) entry which is preliminary data.</text>
</comment>
<proteinExistence type="predicted"/>
<organism evidence="2 3">
    <name type="scientific">Litoribacillus peritrichatus</name>
    <dbReference type="NCBI Taxonomy" id="718191"/>
    <lineage>
        <taxon>Bacteria</taxon>
        <taxon>Pseudomonadati</taxon>
        <taxon>Pseudomonadota</taxon>
        <taxon>Gammaproteobacteria</taxon>
        <taxon>Oceanospirillales</taxon>
        <taxon>Oceanospirillaceae</taxon>
        <taxon>Litoribacillus</taxon>
    </lineage>
</organism>
<dbReference type="SUPFAM" id="SSF53335">
    <property type="entry name" value="S-adenosyl-L-methionine-dependent methyltransferases"/>
    <property type="match status" value="1"/>
</dbReference>
<gene>
    <name evidence="2" type="ORF">GCM10022277_26200</name>
</gene>
<evidence type="ECO:0000313" key="2">
    <source>
        <dbReference type="EMBL" id="GAA3928455.1"/>
    </source>
</evidence>
<dbReference type="InterPro" id="IPR029063">
    <property type="entry name" value="SAM-dependent_MTases_sf"/>
</dbReference>
<protein>
    <submittedName>
        <fullName evidence="2">Fused MFS/spermidine synthase</fullName>
    </submittedName>
</protein>
<dbReference type="RefSeq" id="WP_344798987.1">
    <property type="nucleotide sequence ID" value="NZ_BAABBN010000007.1"/>
</dbReference>
<name>A0ABP7MTA3_9GAMM</name>
<evidence type="ECO:0000313" key="3">
    <source>
        <dbReference type="Proteomes" id="UP001501565"/>
    </source>
</evidence>
<dbReference type="EMBL" id="BAABBN010000007">
    <property type="protein sequence ID" value="GAA3928455.1"/>
    <property type="molecule type" value="Genomic_DNA"/>
</dbReference>
<reference evidence="3" key="1">
    <citation type="journal article" date="2019" name="Int. J. Syst. Evol. Microbiol.">
        <title>The Global Catalogue of Microorganisms (GCM) 10K type strain sequencing project: providing services to taxonomists for standard genome sequencing and annotation.</title>
        <authorList>
            <consortium name="The Broad Institute Genomics Platform"/>
            <consortium name="The Broad Institute Genome Sequencing Center for Infectious Disease"/>
            <person name="Wu L."/>
            <person name="Ma J."/>
        </authorList>
    </citation>
    <scope>NUCLEOTIDE SEQUENCE [LARGE SCALE GENOMIC DNA]</scope>
    <source>
        <strain evidence="3">JCM 17551</strain>
    </source>
</reference>
<dbReference type="PANTHER" id="PTHR43317:SF1">
    <property type="entry name" value="THERMOSPERMINE SYNTHASE ACAULIS5"/>
    <property type="match status" value="1"/>
</dbReference>
<sequence>MSFYKKEIHRIYDEYGPIQVMEEGKLRYMTFGNDVEQSCQLTHQPHLLQHEYTRAILLVLLMHQPSKITVVGLGGGCLITTLLHLLPKATIEAIELRKSVAEVAHDYFQMPKTDRLTVHIEDGFQFLSNTKQQKSDLIIADMYTADGIDHQQLSINFLKTSQQKLNQGGWLVLNYWLKHKLEEHLVQALLDHFNHVYLCNAGGGNWVIFAGNEVDVSKPIIDEAKEKSLSKLAGFSLNKYINRLTILN</sequence>
<dbReference type="Proteomes" id="UP001501565">
    <property type="component" value="Unassembled WGS sequence"/>
</dbReference>
<accession>A0ABP7MTA3</accession>
<evidence type="ECO:0000256" key="1">
    <source>
        <dbReference type="ARBA" id="ARBA00023115"/>
    </source>
</evidence>
<keyword evidence="1" id="KW-0620">Polyamine biosynthesis</keyword>